<dbReference type="CDD" id="cd23668">
    <property type="entry name" value="GH55_beta13glucanase-like"/>
    <property type="match status" value="1"/>
</dbReference>
<evidence type="ECO:0000259" key="3">
    <source>
        <dbReference type="Pfam" id="PF12708"/>
    </source>
</evidence>
<gene>
    <name evidence="4" type="ORF">CLCR_06645</name>
</gene>
<protein>
    <submittedName>
        <fullName evidence="4">Putative beta-1,3-glucanase</fullName>
    </submittedName>
</protein>
<dbReference type="SUPFAM" id="SSF51126">
    <property type="entry name" value="Pectin lyase-like"/>
    <property type="match status" value="2"/>
</dbReference>
<keyword evidence="5" id="KW-1185">Reference proteome</keyword>
<dbReference type="eggNOG" id="ENOG502QV54">
    <property type="taxonomic scope" value="Eukaryota"/>
</dbReference>
<dbReference type="GO" id="GO:0004650">
    <property type="term" value="F:polygalacturonase activity"/>
    <property type="evidence" value="ECO:0007669"/>
    <property type="project" value="InterPro"/>
</dbReference>
<evidence type="ECO:0000256" key="1">
    <source>
        <dbReference type="SAM" id="MobiDB-lite"/>
    </source>
</evidence>
<dbReference type="Pfam" id="PF12708">
    <property type="entry name" value="Pect-lyase_RHGA_epim"/>
    <property type="match status" value="2"/>
</dbReference>
<dbReference type="PANTHER" id="PTHR33928:SF2">
    <property type="entry name" value="PECTATE LYASE SUPERFAMILY PROTEIN DOMAIN-CONTAINING PROTEIN-RELATED"/>
    <property type="match status" value="1"/>
</dbReference>
<dbReference type="PANTHER" id="PTHR33928">
    <property type="entry name" value="POLYGALACTURONASE QRT3"/>
    <property type="match status" value="1"/>
</dbReference>
<organism evidence="4 5">
    <name type="scientific">Cladophialophora carrionii</name>
    <dbReference type="NCBI Taxonomy" id="86049"/>
    <lineage>
        <taxon>Eukaryota</taxon>
        <taxon>Fungi</taxon>
        <taxon>Dikarya</taxon>
        <taxon>Ascomycota</taxon>
        <taxon>Pezizomycotina</taxon>
        <taxon>Eurotiomycetes</taxon>
        <taxon>Chaetothyriomycetidae</taxon>
        <taxon>Chaetothyriales</taxon>
        <taxon>Herpotrichiellaceae</taxon>
        <taxon>Cladophialophora</taxon>
    </lineage>
</organism>
<dbReference type="AlphaFoldDB" id="A0A1C1CMH4"/>
<reference evidence="5" key="1">
    <citation type="submission" date="2015-07" db="EMBL/GenBank/DDBJ databases">
        <authorList>
            <person name="Teixeira M.M."/>
            <person name="Souza R.C."/>
            <person name="Almeida L.G."/>
            <person name="Vicente V.A."/>
            <person name="de Hoog S."/>
            <person name="Bocca A.L."/>
            <person name="de Almeida S.R."/>
            <person name="Vasconcelos A.T."/>
            <person name="Felipe M.S."/>
        </authorList>
    </citation>
    <scope>NUCLEOTIDE SEQUENCE [LARGE SCALE GENOMIC DNA]</scope>
    <source>
        <strain evidence="5">KSF</strain>
    </source>
</reference>
<dbReference type="Proteomes" id="UP000094526">
    <property type="component" value="Unassembled WGS sequence"/>
</dbReference>
<keyword evidence="2" id="KW-0732">Signal</keyword>
<dbReference type="VEuPathDB" id="FungiDB:G647_09951"/>
<feature type="region of interest" description="Disordered" evidence="1">
    <location>
        <begin position="367"/>
        <end position="404"/>
    </location>
</feature>
<dbReference type="InterPro" id="IPR011050">
    <property type="entry name" value="Pectin_lyase_fold/virulence"/>
</dbReference>
<dbReference type="FunFam" id="2.160.20.10:FF:000023">
    <property type="entry name" value="Exo-beta-1,3-glucanase Exg0"/>
    <property type="match status" value="1"/>
</dbReference>
<dbReference type="InterPro" id="IPR039279">
    <property type="entry name" value="QRT3-like"/>
</dbReference>
<feature type="domain" description="Rhamnogalacturonase A/B/Epimerase-like pectate lyase" evidence="3">
    <location>
        <begin position="57"/>
        <end position="282"/>
    </location>
</feature>
<dbReference type="STRING" id="86049.A0A1C1CMH4"/>
<dbReference type="InterPro" id="IPR024535">
    <property type="entry name" value="RHGA/B-epi-like_pectate_lyase"/>
</dbReference>
<evidence type="ECO:0000313" key="4">
    <source>
        <dbReference type="EMBL" id="OCT49706.1"/>
    </source>
</evidence>
<evidence type="ECO:0000313" key="5">
    <source>
        <dbReference type="Proteomes" id="UP000094526"/>
    </source>
</evidence>
<dbReference type="VEuPathDB" id="FungiDB:CLCR_06645"/>
<accession>A0A1C1CMH4</accession>
<feature type="domain" description="Rhamnogalacturonase A/B/Epimerase-like pectate lyase" evidence="3">
    <location>
        <begin position="525"/>
        <end position="585"/>
    </location>
</feature>
<comment type="caution">
    <text evidence="4">The sequence shown here is derived from an EMBL/GenBank/DDBJ whole genome shotgun (WGS) entry which is preliminary data.</text>
</comment>
<dbReference type="InterPro" id="IPR012334">
    <property type="entry name" value="Pectin_lyas_fold"/>
</dbReference>
<name>A0A1C1CMH4_9EURO</name>
<evidence type="ECO:0000256" key="2">
    <source>
        <dbReference type="SAM" id="SignalP"/>
    </source>
</evidence>
<feature type="signal peptide" evidence="2">
    <location>
        <begin position="1"/>
        <end position="17"/>
    </location>
</feature>
<dbReference type="OrthoDB" id="1046782at2759"/>
<proteinExistence type="predicted"/>
<dbReference type="EMBL" id="LGRB01000010">
    <property type="protein sequence ID" value="OCT49706.1"/>
    <property type="molecule type" value="Genomic_DNA"/>
</dbReference>
<feature type="compositionally biased region" description="Low complexity" evidence="1">
    <location>
        <begin position="394"/>
        <end position="404"/>
    </location>
</feature>
<dbReference type="Gene3D" id="2.160.20.10">
    <property type="entry name" value="Single-stranded right-handed beta-helix, Pectin lyase-like"/>
    <property type="match status" value="2"/>
</dbReference>
<sequence>MRFFRYLLLTLPWLASAAPKPKPVELEARQATSSYWLSQIQRQGTVAYGSDTTYKVFRNVKDYGAVGDGSNDDTVAINNAITDGGRCGQGCDSSTTVPAIIYFPPGTYAVSAPIIQLYYTQFIGDAVNMPTILALPGFEGLAVLDTDPYIPGGNGAQWYTNQNNFYRQMRNLIIDISQMPEEKGAGIHWQVAQATSLQNIVFNMRPKSATNKQQGIFMDNGSGGFMSDLTFNGGKFGMFLGNQQFTTRNLTFNNCGTAIFMNWNWLWTLKSVSVNNCDVGIDMSNLQDGVNQTVGSLILLDSVMSGTPVGIKTSYNLTSAPATGGTMALQNVDFTGTQNAIVGADGVTPILAGGQVVAAWGQGDTYTPAGISGGQPVKREPQAQPPPPQGPRESYSSTTTTTLTISAVPPPSGVALTTTTVFVTAALPPNGGAPPFTIAPIPPSGVSGSPSVPSNATAIASASPTRSTLPAPTAPAACSASPAALQSARVQQGLTAPNMPASLMNGSKIFERSKPQYENLPVSSFVSVKSQGAKGDGVTDDTAAIQKILDSATPGQIVYFDHGAYVISDTVRIPSNIKITGEIWPLIMIQGSAFQDINNPKPAFQIGQSGDVGSVEMSDLVFETIGPAPGAIILEWNVAQESQGSAGMWDVNFRIGGSAGTQLQQDTCQANITGSFEFKPECAGAFLLMHITQQASGYFENCWFWVADHELDITTHNQTNIYNGRGLLVESQGPVWLYGTSSEHNQLYNYQFANARDIFMGAIQTETPYMQSSPDALQGGFPPNPSFTDPTFEDCTTESCKKSWGLRIVDSSDIHMYGGGLYSFFDNYIQTCLETESCQENMIDIQCSQNISLLGLTTKASVNMVNVNGQPEAIGADHENLFGQTVMLFET</sequence>
<feature type="chain" id="PRO_5008650907" evidence="2">
    <location>
        <begin position="18"/>
        <end position="891"/>
    </location>
</feature>